<evidence type="ECO:0000256" key="3">
    <source>
        <dbReference type="ARBA" id="ARBA00023002"/>
    </source>
</evidence>
<dbReference type="SUPFAM" id="SSF51905">
    <property type="entry name" value="FAD/NAD(P)-binding domain"/>
    <property type="match status" value="1"/>
</dbReference>
<keyword evidence="6" id="KW-1185">Reference proteome</keyword>
<evidence type="ECO:0000313" key="5">
    <source>
        <dbReference type="EMBL" id="KAK2627992.1"/>
    </source>
</evidence>
<dbReference type="AlphaFoldDB" id="A0AAD9WDU3"/>
<name>A0AAD9WDU3_9HELO</name>
<dbReference type="GO" id="GO:0071949">
    <property type="term" value="F:FAD binding"/>
    <property type="evidence" value="ECO:0007669"/>
    <property type="project" value="InterPro"/>
</dbReference>
<evidence type="ECO:0000256" key="2">
    <source>
        <dbReference type="ARBA" id="ARBA00022827"/>
    </source>
</evidence>
<proteinExistence type="predicted"/>
<feature type="domain" description="FAD-binding" evidence="4">
    <location>
        <begin position="5"/>
        <end position="342"/>
    </location>
</feature>
<evidence type="ECO:0000313" key="6">
    <source>
        <dbReference type="Proteomes" id="UP001285354"/>
    </source>
</evidence>
<dbReference type="InterPro" id="IPR051704">
    <property type="entry name" value="FAD_aromatic-hydroxylase"/>
</dbReference>
<accession>A0AAD9WDU3</accession>
<dbReference type="GO" id="GO:0016491">
    <property type="term" value="F:oxidoreductase activity"/>
    <property type="evidence" value="ECO:0007669"/>
    <property type="project" value="UniProtKB-KW"/>
</dbReference>
<keyword evidence="3" id="KW-0560">Oxidoreductase</keyword>
<dbReference type="InterPro" id="IPR002938">
    <property type="entry name" value="FAD-bd"/>
</dbReference>
<protein>
    <recommendedName>
        <fullName evidence="4">FAD-binding domain-containing protein</fullName>
    </recommendedName>
</protein>
<evidence type="ECO:0000259" key="4">
    <source>
        <dbReference type="Pfam" id="PF01494"/>
    </source>
</evidence>
<comment type="caution">
    <text evidence="5">The sequence shown here is derived from an EMBL/GenBank/DDBJ whole genome shotgun (WGS) entry which is preliminary data.</text>
</comment>
<gene>
    <name evidence="5" type="ORF">QTJ16_002638</name>
</gene>
<sequence length="401" mass="44207">MSKPSVLISGAGIAGPVCAHFLARAGIKTTIVERSPSLRRAGQQIDIRGAGLTVVQHMNLEATIRSKTTKEAGLAFVDSRGRPFATFPVDEKGGRSFTSDVEIVRGELAQIVYDASKETTEYVFGDHVTRWVEREEKIEVEFASGGKGEFDMLLGADGMGSKIRRLAFPDEQALRPLGQYTSFFTVPYEESDGRYAQWYNAPGGRCILLRPDHEGNTRVYLSIMSPSPAGYYTLSIDEQKQMMHGFFADAGWEAARVLRGMDRADDFYMQEIAQIKMRRWSQGRVGLLGDAGYCPSPISGMGTSLALIGAYVLAGEIARCGMDHHEAFRRYQQRMHPYVEKAQRLLPGAPALLNPQTRWGIAAMKGILGLASWSRVATVVGKLSRPPAEDQSLPVYDFVPT</sequence>
<dbReference type="Gene3D" id="3.30.9.10">
    <property type="entry name" value="D-Amino Acid Oxidase, subunit A, domain 2"/>
    <property type="match status" value="1"/>
</dbReference>
<dbReference type="Proteomes" id="UP001285354">
    <property type="component" value="Unassembled WGS sequence"/>
</dbReference>
<dbReference type="EMBL" id="JAUBYV010000003">
    <property type="protein sequence ID" value="KAK2627992.1"/>
    <property type="molecule type" value="Genomic_DNA"/>
</dbReference>
<keyword evidence="2" id="KW-0274">FAD</keyword>
<dbReference type="PANTHER" id="PTHR46865:SF2">
    <property type="entry name" value="MONOOXYGENASE"/>
    <property type="match status" value="1"/>
</dbReference>
<dbReference type="Pfam" id="PF01494">
    <property type="entry name" value="FAD_binding_3"/>
    <property type="match status" value="1"/>
</dbReference>
<reference evidence="5" key="1">
    <citation type="submission" date="2023-06" db="EMBL/GenBank/DDBJ databases">
        <title>Draft genome of Marssonina rosae.</title>
        <authorList>
            <person name="Cheng Q."/>
        </authorList>
    </citation>
    <scope>NUCLEOTIDE SEQUENCE</scope>
    <source>
        <strain evidence="5">R4</strain>
    </source>
</reference>
<dbReference type="PANTHER" id="PTHR46865">
    <property type="entry name" value="OXIDOREDUCTASE-RELATED"/>
    <property type="match status" value="1"/>
</dbReference>
<dbReference type="InterPro" id="IPR036188">
    <property type="entry name" value="FAD/NAD-bd_sf"/>
</dbReference>
<dbReference type="PRINTS" id="PR00420">
    <property type="entry name" value="RNGMNOXGNASE"/>
</dbReference>
<evidence type="ECO:0000256" key="1">
    <source>
        <dbReference type="ARBA" id="ARBA00022630"/>
    </source>
</evidence>
<organism evidence="5 6">
    <name type="scientific">Diplocarpon rosae</name>
    <dbReference type="NCBI Taxonomy" id="946125"/>
    <lineage>
        <taxon>Eukaryota</taxon>
        <taxon>Fungi</taxon>
        <taxon>Dikarya</taxon>
        <taxon>Ascomycota</taxon>
        <taxon>Pezizomycotina</taxon>
        <taxon>Leotiomycetes</taxon>
        <taxon>Helotiales</taxon>
        <taxon>Drepanopezizaceae</taxon>
        <taxon>Diplocarpon</taxon>
    </lineage>
</organism>
<dbReference type="Gene3D" id="3.50.50.60">
    <property type="entry name" value="FAD/NAD(P)-binding domain"/>
    <property type="match status" value="1"/>
</dbReference>
<keyword evidence="1" id="KW-0285">Flavoprotein</keyword>